<dbReference type="RefSeq" id="WP_093394650.1">
    <property type="nucleotide sequence ID" value="NZ_FOUU01000004.1"/>
</dbReference>
<evidence type="ECO:0000259" key="1">
    <source>
        <dbReference type="SMART" id="SM00881"/>
    </source>
</evidence>
<reference evidence="2 3" key="1">
    <citation type="submission" date="2016-10" db="EMBL/GenBank/DDBJ databases">
        <authorList>
            <person name="de Groot N.N."/>
        </authorList>
    </citation>
    <scope>NUCLEOTIDE SEQUENCE [LARGE SCALE GENOMIC DNA]</scope>
    <source>
        <strain evidence="2 3">DSM 9990</strain>
    </source>
</reference>
<sequence length="148" mass="16438">MQGCEIPEYNPPDDEIVEILKTARTVAVVGLSDKPDRDSYRVAKYLKEHGYKIIPVNPRCSEILGEKCYPDLSSVPEKIDVVDIFRKPEAVPPIVDEAIKVGAGTVWMQLGIAHNEAAEKARKAGLRVVMSRCIKIEHSRLLASEGQK</sequence>
<dbReference type="EMBL" id="FOUU01000004">
    <property type="protein sequence ID" value="SFM79118.1"/>
    <property type="molecule type" value="Genomic_DNA"/>
</dbReference>
<feature type="domain" description="CoA-binding" evidence="1">
    <location>
        <begin position="20"/>
        <end position="112"/>
    </location>
</feature>
<dbReference type="Pfam" id="PF13380">
    <property type="entry name" value="CoA_binding_2"/>
    <property type="match status" value="1"/>
</dbReference>
<dbReference type="Proteomes" id="UP000199611">
    <property type="component" value="Unassembled WGS sequence"/>
</dbReference>
<organism evidence="2 3">
    <name type="scientific">Thermodesulforhabdus norvegica</name>
    <dbReference type="NCBI Taxonomy" id="39841"/>
    <lineage>
        <taxon>Bacteria</taxon>
        <taxon>Pseudomonadati</taxon>
        <taxon>Thermodesulfobacteriota</taxon>
        <taxon>Syntrophobacteria</taxon>
        <taxon>Syntrophobacterales</taxon>
        <taxon>Thermodesulforhabdaceae</taxon>
        <taxon>Thermodesulforhabdus</taxon>
    </lineage>
</organism>
<proteinExistence type="predicted"/>
<dbReference type="PANTHER" id="PTHR33303">
    <property type="entry name" value="CYTOPLASMIC PROTEIN-RELATED"/>
    <property type="match status" value="1"/>
</dbReference>
<dbReference type="AlphaFoldDB" id="A0A1I4TQY6"/>
<dbReference type="STRING" id="39841.SAMN05660836_01467"/>
<dbReference type="InterPro" id="IPR003781">
    <property type="entry name" value="CoA-bd"/>
</dbReference>
<evidence type="ECO:0000313" key="2">
    <source>
        <dbReference type="EMBL" id="SFM79118.1"/>
    </source>
</evidence>
<dbReference type="SUPFAM" id="SSF51735">
    <property type="entry name" value="NAD(P)-binding Rossmann-fold domains"/>
    <property type="match status" value="1"/>
</dbReference>
<accession>A0A1I4TQY6</accession>
<evidence type="ECO:0000313" key="3">
    <source>
        <dbReference type="Proteomes" id="UP000199611"/>
    </source>
</evidence>
<dbReference type="InterPro" id="IPR036291">
    <property type="entry name" value="NAD(P)-bd_dom_sf"/>
</dbReference>
<dbReference type="Gene3D" id="3.40.50.720">
    <property type="entry name" value="NAD(P)-binding Rossmann-like Domain"/>
    <property type="match status" value="1"/>
</dbReference>
<dbReference type="SMART" id="SM00881">
    <property type="entry name" value="CoA_binding"/>
    <property type="match status" value="1"/>
</dbReference>
<name>A0A1I4TQY6_9BACT</name>
<dbReference type="OrthoDB" id="9804695at2"/>
<gene>
    <name evidence="2" type="ORF">SAMN05660836_01467</name>
</gene>
<protein>
    <recommendedName>
        <fullName evidence="1">CoA-binding domain-containing protein</fullName>
    </recommendedName>
</protein>
<keyword evidence="3" id="KW-1185">Reference proteome</keyword>
<dbReference type="PANTHER" id="PTHR33303:SF2">
    <property type="entry name" value="COA-BINDING DOMAIN-CONTAINING PROTEIN"/>
    <property type="match status" value="1"/>
</dbReference>